<dbReference type="Proteomes" id="UP000050761">
    <property type="component" value="Unassembled WGS sequence"/>
</dbReference>
<accession>A0A3P7ZS12</accession>
<dbReference type="AlphaFoldDB" id="A0A183FWB5"/>
<dbReference type="EMBL" id="UZAH01027607">
    <property type="protein sequence ID" value="VDO93289.1"/>
    <property type="molecule type" value="Genomic_DNA"/>
</dbReference>
<accession>A0A183FWB5</accession>
<gene>
    <name evidence="1" type="ORF">HPBE_LOCUS12711</name>
</gene>
<evidence type="ECO:0000313" key="3">
    <source>
        <dbReference type="WBParaSite" id="HPBE_0001271001-mRNA-1"/>
    </source>
</evidence>
<dbReference type="WBParaSite" id="HPBE_0001271001-mRNA-1">
    <property type="protein sequence ID" value="HPBE_0001271001-mRNA-1"/>
    <property type="gene ID" value="HPBE_0001271001"/>
</dbReference>
<sequence>MLGFLNRLITVGAHVRTKLPKKEKLVSLHKLDTKEENVKPNVKLNKKFGFLKRRSSGDEDLVRQEVTWKLACNK</sequence>
<evidence type="ECO:0000313" key="1">
    <source>
        <dbReference type="EMBL" id="VDO93289.1"/>
    </source>
</evidence>
<proteinExistence type="predicted"/>
<protein>
    <submittedName>
        <fullName evidence="3">60S ribosomal protein L6</fullName>
    </submittedName>
</protein>
<keyword evidence="2" id="KW-1185">Reference proteome</keyword>
<name>A0A183FWB5_HELPZ</name>
<organism evidence="2 3">
    <name type="scientific">Heligmosomoides polygyrus</name>
    <name type="common">Parasitic roundworm</name>
    <dbReference type="NCBI Taxonomy" id="6339"/>
    <lineage>
        <taxon>Eukaryota</taxon>
        <taxon>Metazoa</taxon>
        <taxon>Ecdysozoa</taxon>
        <taxon>Nematoda</taxon>
        <taxon>Chromadorea</taxon>
        <taxon>Rhabditida</taxon>
        <taxon>Rhabditina</taxon>
        <taxon>Rhabditomorpha</taxon>
        <taxon>Strongyloidea</taxon>
        <taxon>Heligmosomidae</taxon>
        <taxon>Heligmosomoides</taxon>
    </lineage>
</organism>
<reference evidence="1 2" key="1">
    <citation type="submission" date="2018-11" db="EMBL/GenBank/DDBJ databases">
        <authorList>
            <consortium name="Pathogen Informatics"/>
        </authorList>
    </citation>
    <scope>NUCLEOTIDE SEQUENCE [LARGE SCALE GENOMIC DNA]</scope>
</reference>
<reference evidence="3" key="2">
    <citation type="submission" date="2019-09" db="UniProtKB">
        <authorList>
            <consortium name="WormBaseParasite"/>
        </authorList>
    </citation>
    <scope>IDENTIFICATION</scope>
</reference>
<evidence type="ECO:0000313" key="2">
    <source>
        <dbReference type="Proteomes" id="UP000050761"/>
    </source>
</evidence>